<feature type="region of interest" description="Disordered" evidence="6">
    <location>
        <begin position="595"/>
        <end position="681"/>
    </location>
</feature>
<proteinExistence type="predicted"/>
<protein>
    <recommendedName>
        <fullName evidence="10">Integral membrane protein</fullName>
    </recommendedName>
</protein>
<feature type="compositionally biased region" description="Low complexity" evidence="6">
    <location>
        <begin position="13"/>
        <end position="32"/>
    </location>
</feature>
<evidence type="ECO:0000256" key="2">
    <source>
        <dbReference type="ARBA" id="ARBA00022475"/>
    </source>
</evidence>
<evidence type="ECO:0008006" key="10">
    <source>
        <dbReference type="Google" id="ProtNLM"/>
    </source>
</evidence>
<dbReference type="PANTHER" id="PTHR40277:SF1">
    <property type="entry name" value="BLL5419 PROTEIN"/>
    <property type="match status" value="1"/>
</dbReference>
<feature type="region of interest" description="Disordered" evidence="6">
    <location>
        <begin position="1"/>
        <end position="53"/>
    </location>
</feature>
<feature type="transmembrane region" description="Helical" evidence="7">
    <location>
        <begin position="177"/>
        <end position="199"/>
    </location>
</feature>
<evidence type="ECO:0000256" key="5">
    <source>
        <dbReference type="ARBA" id="ARBA00023136"/>
    </source>
</evidence>
<evidence type="ECO:0000256" key="3">
    <source>
        <dbReference type="ARBA" id="ARBA00022692"/>
    </source>
</evidence>
<comment type="subcellular location">
    <subcellularLocation>
        <location evidence="1">Cell membrane</location>
        <topology evidence="1">Multi-pass membrane protein</topology>
    </subcellularLocation>
</comment>
<comment type="caution">
    <text evidence="8">The sequence shown here is derived from an EMBL/GenBank/DDBJ whole genome shotgun (WGS) entry which is preliminary data.</text>
</comment>
<keyword evidence="9" id="KW-1185">Reference proteome</keyword>
<feature type="compositionally biased region" description="Basic and acidic residues" evidence="6">
    <location>
        <begin position="641"/>
        <end position="657"/>
    </location>
</feature>
<feature type="transmembrane region" description="Helical" evidence="7">
    <location>
        <begin position="317"/>
        <end position="341"/>
    </location>
</feature>
<feature type="compositionally biased region" description="Basic and acidic residues" evidence="6">
    <location>
        <begin position="378"/>
        <end position="394"/>
    </location>
</feature>
<feature type="transmembrane region" description="Helical" evidence="7">
    <location>
        <begin position="205"/>
        <end position="228"/>
    </location>
</feature>
<gene>
    <name evidence="8" type="ORF">GCM10010393_33830</name>
</gene>
<evidence type="ECO:0000256" key="7">
    <source>
        <dbReference type="SAM" id="Phobius"/>
    </source>
</evidence>
<dbReference type="EMBL" id="BAAASR010000018">
    <property type="protein sequence ID" value="GAA2498805.1"/>
    <property type="molecule type" value="Genomic_DNA"/>
</dbReference>
<accession>A0ABN3MC30</accession>
<dbReference type="Pfam" id="PF03706">
    <property type="entry name" value="LPG_synthase_TM"/>
    <property type="match status" value="1"/>
</dbReference>
<keyword evidence="4 7" id="KW-1133">Transmembrane helix</keyword>
<evidence type="ECO:0000313" key="8">
    <source>
        <dbReference type="EMBL" id="GAA2498805.1"/>
    </source>
</evidence>
<feature type="transmembrane region" description="Helical" evidence="7">
    <location>
        <begin position="284"/>
        <end position="305"/>
    </location>
</feature>
<evidence type="ECO:0000313" key="9">
    <source>
        <dbReference type="Proteomes" id="UP001499942"/>
    </source>
</evidence>
<feature type="transmembrane region" description="Helical" evidence="7">
    <location>
        <begin position="63"/>
        <end position="84"/>
    </location>
</feature>
<reference evidence="8 9" key="1">
    <citation type="journal article" date="2019" name="Int. J. Syst. Evol. Microbiol.">
        <title>The Global Catalogue of Microorganisms (GCM) 10K type strain sequencing project: providing services to taxonomists for standard genome sequencing and annotation.</title>
        <authorList>
            <consortium name="The Broad Institute Genomics Platform"/>
            <consortium name="The Broad Institute Genome Sequencing Center for Infectious Disease"/>
            <person name="Wu L."/>
            <person name="Ma J."/>
        </authorList>
    </citation>
    <scope>NUCLEOTIDE SEQUENCE [LARGE SCALE GENOMIC DNA]</scope>
    <source>
        <strain evidence="8 9">JCM 5062</strain>
    </source>
</reference>
<sequence>MVPGMAVPRRAEPPAALSSAGPGSGGSPAAPGTAVRGDVQSGRTVRGRMAPRRAEAPAARRRLGTVVGAVVLVAVVWWQGGGAFVDGVRGIDGRTLAAAVGIGACTTVLSTWRWCLVARAVGVRLPFGRAVADYYRALFLNAALPGGVLGDVHRAVRHGRSAGDVGRGVRAVVLERVAGQVVLVVVGVVLLVTSSSPALAEARPAAIGAVTLAVVGGGPAAVVAVRLWRKTAASRRAAATVPVPGAGPGRVGPGVCAGVLLSSVAVLAGFLAMFLLAARAAGSAAPAGVLLPLMVLALLAMALPLNVAGWGPREGVAAWAFGAAGLGAAQGLTVSVVYGLLSLAASLPGAGVLVADWFTAVRRAPQVELEQGVLAEEDAPRGRTERVAHQRGAGEGEPGYAVAQQDRRHGDVQPVQRALVEEARHGAPSALHEYAAQSPARELPHQVAGGERRAVGQSQDVDPVAARHLAPAPAVGAHDPQGRRRAVGEHPVPRRHTTVRVEHDAHRVGPGTGAYGQPRIVRDGGAGADHHRVGEGAHPVQVRAVLLPGDVVGVTRAAGDEPVETLAELGEGEARAAQAQGQVTVGQIVRLGRAVPPPRPAVRTGDQPGGTGVRHGPDVPQPFPGLVRVDDAVVTGHRTLRRESGDRRARYSPKDPARATSNSLPFSADAREGRPMTPDSV</sequence>
<feature type="transmembrane region" description="Helical" evidence="7">
    <location>
        <begin position="255"/>
        <end position="278"/>
    </location>
</feature>
<feature type="transmembrane region" description="Helical" evidence="7">
    <location>
        <begin position="96"/>
        <end position="116"/>
    </location>
</feature>
<organism evidence="8 9">
    <name type="scientific">Streptomyces gobitricini</name>
    <dbReference type="NCBI Taxonomy" id="68211"/>
    <lineage>
        <taxon>Bacteria</taxon>
        <taxon>Bacillati</taxon>
        <taxon>Actinomycetota</taxon>
        <taxon>Actinomycetes</taxon>
        <taxon>Kitasatosporales</taxon>
        <taxon>Streptomycetaceae</taxon>
        <taxon>Streptomyces</taxon>
    </lineage>
</organism>
<evidence type="ECO:0000256" key="6">
    <source>
        <dbReference type="SAM" id="MobiDB-lite"/>
    </source>
</evidence>
<keyword evidence="5 7" id="KW-0472">Membrane</keyword>
<dbReference type="Proteomes" id="UP001499942">
    <property type="component" value="Unassembled WGS sequence"/>
</dbReference>
<name>A0ABN3MC30_9ACTN</name>
<dbReference type="InterPro" id="IPR022791">
    <property type="entry name" value="L-PG_synthase/AglD"/>
</dbReference>
<keyword evidence="3 7" id="KW-0812">Transmembrane</keyword>
<feature type="region of interest" description="Disordered" evidence="6">
    <location>
        <begin position="378"/>
        <end position="408"/>
    </location>
</feature>
<keyword evidence="2" id="KW-1003">Cell membrane</keyword>
<evidence type="ECO:0000256" key="4">
    <source>
        <dbReference type="ARBA" id="ARBA00022989"/>
    </source>
</evidence>
<evidence type="ECO:0000256" key="1">
    <source>
        <dbReference type="ARBA" id="ARBA00004651"/>
    </source>
</evidence>
<dbReference type="PANTHER" id="PTHR40277">
    <property type="entry name" value="BLL5419 PROTEIN"/>
    <property type="match status" value="1"/>
</dbReference>